<accession>A0A833L2T3</accession>
<evidence type="ECO:0000313" key="1">
    <source>
        <dbReference type="EMBL" id="KAF0133162.1"/>
    </source>
</evidence>
<proteinExistence type="predicted"/>
<organism evidence="1 2">
    <name type="scientific">Candidatus Saganbacteria bacterium</name>
    <dbReference type="NCBI Taxonomy" id="2575572"/>
    <lineage>
        <taxon>Bacteria</taxon>
        <taxon>Bacillati</taxon>
        <taxon>Saganbacteria</taxon>
    </lineage>
</organism>
<gene>
    <name evidence="1" type="ORF">FD145_1420</name>
</gene>
<dbReference type="Proteomes" id="UP000488506">
    <property type="component" value="Unassembled WGS sequence"/>
</dbReference>
<protein>
    <submittedName>
        <fullName evidence="1">Uncharacterized protein</fullName>
    </submittedName>
</protein>
<comment type="caution">
    <text evidence="1">The sequence shown here is derived from an EMBL/GenBank/DDBJ whole genome shotgun (WGS) entry which is preliminary data.</text>
</comment>
<dbReference type="AlphaFoldDB" id="A0A833L2T3"/>
<evidence type="ECO:0000313" key="2">
    <source>
        <dbReference type="Proteomes" id="UP000488506"/>
    </source>
</evidence>
<dbReference type="EMBL" id="WPAF01000033">
    <property type="protein sequence ID" value="KAF0133162.1"/>
    <property type="molecule type" value="Genomic_DNA"/>
</dbReference>
<reference evidence="1 2" key="1">
    <citation type="submission" date="2019-12" db="EMBL/GenBank/DDBJ databases">
        <authorList>
            <person name="Wolfe R."/>
            <person name="Danczak R."/>
            <person name="Wilkins M."/>
        </authorList>
    </citation>
    <scope>NUCLEOTIDE SEQUENCE [LARGE SCALE GENOMIC DNA]</scope>
    <source>
        <strain evidence="1">X2_MaxBin.013</strain>
    </source>
</reference>
<sequence>MKINQIKICRARVYPLPLILIMLLFHPDFDQLVRDWRYSSLISARQHPNRNISRVRKNSVFFRDKSRLVPMISVSKILNFTCDTQKFIPCGLINGNGQAVALLFLIFYLSTRFFVFASFFC</sequence>
<name>A0A833L2T3_UNCSA</name>